<evidence type="ECO:0000313" key="4">
    <source>
        <dbReference type="Proteomes" id="UP000298030"/>
    </source>
</evidence>
<reference evidence="3 4" key="1">
    <citation type="journal article" date="2019" name="Nat. Ecol. Evol.">
        <title>Megaphylogeny resolves global patterns of mushroom evolution.</title>
        <authorList>
            <person name="Varga T."/>
            <person name="Krizsan K."/>
            <person name="Foldi C."/>
            <person name="Dima B."/>
            <person name="Sanchez-Garcia M."/>
            <person name="Sanchez-Ramirez S."/>
            <person name="Szollosi G.J."/>
            <person name="Szarkandi J.G."/>
            <person name="Papp V."/>
            <person name="Albert L."/>
            <person name="Andreopoulos W."/>
            <person name="Angelini C."/>
            <person name="Antonin V."/>
            <person name="Barry K.W."/>
            <person name="Bougher N.L."/>
            <person name="Buchanan P."/>
            <person name="Buyck B."/>
            <person name="Bense V."/>
            <person name="Catcheside P."/>
            <person name="Chovatia M."/>
            <person name="Cooper J."/>
            <person name="Damon W."/>
            <person name="Desjardin D."/>
            <person name="Finy P."/>
            <person name="Geml J."/>
            <person name="Haridas S."/>
            <person name="Hughes K."/>
            <person name="Justo A."/>
            <person name="Karasinski D."/>
            <person name="Kautmanova I."/>
            <person name="Kiss B."/>
            <person name="Kocsube S."/>
            <person name="Kotiranta H."/>
            <person name="LaButti K.M."/>
            <person name="Lechner B.E."/>
            <person name="Liimatainen K."/>
            <person name="Lipzen A."/>
            <person name="Lukacs Z."/>
            <person name="Mihaltcheva S."/>
            <person name="Morgado L.N."/>
            <person name="Niskanen T."/>
            <person name="Noordeloos M.E."/>
            <person name="Ohm R.A."/>
            <person name="Ortiz-Santana B."/>
            <person name="Ovrebo C."/>
            <person name="Racz N."/>
            <person name="Riley R."/>
            <person name="Savchenko A."/>
            <person name="Shiryaev A."/>
            <person name="Soop K."/>
            <person name="Spirin V."/>
            <person name="Szebenyi C."/>
            <person name="Tomsovsky M."/>
            <person name="Tulloss R.E."/>
            <person name="Uehling J."/>
            <person name="Grigoriev I.V."/>
            <person name="Vagvolgyi C."/>
            <person name="Papp T."/>
            <person name="Martin F.M."/>
            <person name="Miettinen O."/>
            <person name="Hibbett D.S."/>
            <person name="Nagy L.G."/>
        </authorList>
    </citation>
    <scope>NUCLEOTIDE SEQUENCE [LARGE SCALE GENOMIC DNA]</scope>
    <source>
        <strain evidence="3 4">FP101781</strain>
    </source>
</reference>
<dbReference type="Proteomes" id="UP000298030">
    <property type="component" value="Unassembled WGS sequence"/>
</dbReference>
<comment type="caution">
    <text evidence="3">The sequence shown here is derived from an EMBL/GenBank/DDBJ whole genome shotgun (WGS) entry which is preliminary data.</text>
</comment>
<dbReference type="STRING" id="71717.A0A4Y7SPP4"/>
<evidence type="ECO:0000256" key="1">
    <source>
        <dbReference type="SAM" id="MobiDB-lite"/>
    </source>
</evidence>
<feature type="domain" description="F-box" evidence="2">
    <location>
        <begin position="82"/>
        <end position="131"/>
    </location>
</feature>
<evidence type="ECO:0000313" key="3">
    <source>
        <dbReference type="EMBL" id="TEB23594.1"/>
    </source>
</evidence>
<dbReference type="EMBL" id="QPFP01000076">
    <property type="protein sequence ID" value="TEB23594.1"/>
    <property type="molecule type" value="Genomic_DNA"/>
</dbReference>
<dbReference type="PROSITE" id="PS50181">
    <property type="entry name" value="FBOX"/>
    <property type="match status" value="1"/>
</dbReference>
<sequence length="210" mass="23293">MIETRGEARHLAAGYVPESADSSLPVAKRTTPSGDPVGGGGPKRRRRGEGSLTGSTRPTHKASSIPQEATARKAKGKHREFSNFFPAMPLDTLYEILGYLTPNDLLSVARTNHAFKQTLSGPTAKATWIHARGQYGAPSPPLGFNETRWASLLFEHTCMSCRENEVSVVDWLIRKRMCSDCRKTRLAGERTFRGYDIDMFDCIPRTHILC</sequence>
<feature type="region of interest" description="Disordered" evidence="1">
    <location>
        <begin position="1"/>
        <end position="77"/>
    </location>
</feature>
<protein>
    <recommendedName>
        <fullName evidence="2">F-box domain-containing protein</fullName>
    </recommendedName>
</protein>
<feature type="compositionally biased region" description="Basic and acidic residues" evidence="1">
    <location>
        <begin position="1"/>
        <end position="10"/>
    </location>
</feature>
<organism evidence="3 4">
    <name type="scientific">Coprinellus micaceus</name>
    <name type="common">Glistening ink-cap mushroom</name>
    <name type="synonym">Coprinus micaceus</name>
    <dbReference type="NCBI Taxonomy" id="71717"/>
    <lineage>
        <taxon>Eukaryota</taxon>
        <taxon>Fungi</taxon>
        <taxon>Dikarya</taxon>
        <taxon>Basidiomycota</taxon>
        <taxon>Agaricomycotina</taxon>
        <taxon>Agaricomycetes</taxon>
        <taxon>Agaricomycetidae</taxon>
        <taxon>Agaricales</taxon>
        <taxon>Agaricineae</taxon>
        <taxon>Psathyrellaceae</taxon>
        <taxon>Coprinellus</taxon>
    </lineage>
</organism>
<feature type="compositionally biased region" description="Polar residues" evidence="1">
    <location>
        <begin position="52"/>
        <end position="67"/>
    </location>
</feature>
<proteinExistence type="predicted"/>
<gene>
    <name evidence="3" type="ORF">FA13DRAFT_1778239</name>
</gene>
<dbReference type="OrthoDB" id="3068638at2759"/>
<name>A0A4Y7SPP4_COPMI</name>
<dbReference type="CDD" id="cd09917">
    <property type="entry name" value="F-box_SF"/>
    <property type="match status" value="1"/>
</dbReference>
<accession>A0A4Y7SPP4</accession>
<dbReference type="SUPFAM" id="SSF81383">
    <property type="entry name" value="F-box domain"/>
    <property type="match status" value="1"/>
</dbReference>
<dbReference type="InterPro" id="IPR001810">
    <property type="entry name" value="F-box_dom"/>
</dbReference>
<keyword evidence="4" id="KW-1185">Reference proteome</keyword>
<dbReference type="AlphaFoldDB" id="A0A4Y7SPP4"/>
<evidence type="ECO:0000259" key="2">
    <source>
        <dbReference type="PROSITE" id="PS50181"/>
    </source>
</evidence>
<dbReference type="InterPro" id="IPR036047">
    <property type="entry name" value="F-box-like_dom_sf"/>
</dbReference>